<evidence type="ECO:0000256" key="10">
    <source>
        <dbReference type="ARBA" id="ARBA00022989"/>
    </source>
</evidence>
<evidence type="ECO:0000256" key="7">
    <source>
        <dbReference type="ARBA" id="ARBA00022723"/>
    </source>
</evidence>
<dbReference type="PANTHER" id="PTHR35864">
    <property type="entry name" value="ZINC METALLOPROTEASE MJ0611-RELATED"/>
    <property type="match status" value="1"/>
</dbReference>
<feature type="transmembrane region" description="Helical" evidence="13">
    <location>
        <begin position="21"/>
        <end position="46"/>
    </location>
</feature>
<reference evidence="15 16" key="1">
    <citation type="submission" date="2018-10" db="EMBL/GenBank/DDBJ databases">
        <title>Cohnella sp. M2MS4P-1, whole genome shotgun sequence.</title>
        <authorList>
            <person name="Tuo L."/>
        </authorList>
    </citation>
    <scope>NUCLEOTIDE SEQUENCE [LARGE SCALE GENOMIC DNA]</scope>
    <source>
        <strain evidence="15 16">M2MS4P-1</strain>
    </source>
</reference>
<dbReference type="InterPro" id="IPR052348">
    <property type="entry name" value="Metallopeptidase_M50B"/>
</dbReference>
<dbReference type="InterPro" id="IPR008915">
    <property type="entry name" value="Peptidase_M50"/>
</dbReference>
<evidence type="ECO:0000256" key="13">
    <source>
        <dbReference type="SAM" id="Phobius"/>
    </source>
</evidence>
<keyword evidence="16" id="KW-1185">Reference proteome</keyword>
<evidence type="ECO:0000256" key="12">
    <source>
        <dbReference type="ARBA" id="ARBA00023136"/>
    </source>
</evidence>
<dbReference type="GO" id="GO:0005886">
    <property type="term" value="C:plasma membrane"/>
    <property type="evidence" value="ECO:0007669"/>
    <property type="project" value="UniProtKB-SubCell"/>
</dbReference>
<evidence type="ECO:0000256" key="2">
    <source>
        <dbReference type="ARBA" id="ARBA00004651"/>
    </source>
</evidence>
<evidence type="ECO:0000256" key="8">
    <source>
        <dbReference type="ARBA" id="ARBA00022801"/>
    </source>
</evidence>
<comment type="cofactor">
    <cofactor evidence="1">
        <name>Zn(2+)</name>
        <dbReference type="ChEBI" id="CHEBI:29105"/>
    </cofactor>
</comment>
<dbReference type="OrthoDB" id="9800627at2"/>
<comment type="caution">
    <text evidence="15">The sequence shown here is derived from an EMBL/GenBank/DDBJ whole genome shotgun (WGS) entry which is preliminary data.</text>
</comment>
<evidence type="ECO:0000313" key="16">
    <source>
        <dbReference type="Proteomes" id="UP000282076"/>
    </source>
</evidence>
<proteinExistence type="inferred from homology"/>
<feature type="transmembrane region" description="Helical" evidence="13">
    <location>
        <begin position="100"/>
        <end position="124"/>
    </location>
</feature>
<dbReference type="GO" id="GO:0046872">
    <property type="term" value="F:metal ion binding"/>
    <property type="evidence" value="ECO:0007669"/>
    <property type="project" value="UniProtKB-KW"/>
</dbReference>
<evidence type="ECO:0000256" key="1">
    <source>
        <dbReference type="ARBA" id="ARBA00001947"/>
    </source>
</evidence>
<accession>A0A494Y3X0</accession>
<protein>
    <submittedName>
        <fullName evidence="15">Site-2 protease family protein</fullName>
    </submittedName>
</protein>
<evidence type="ECO:0000256" key="11">
    <source>
        <dbReference type="ARBA" id="ARBA00023049"/>
    </source>
</evidence>
<evidence type="ECO:0000256" key="5">
    <source>
        <dbReference type="ARBA" id="ARBA00022670"/>
    </source>
</evidence>
<evidence type="ECO:0000259" key="14">
    <source>
        <dbReference type="Pfam" id="PF02163"/>
    </source>
</evidence>
<dbReference type="GO" id="GO:0006508">
    <property type="term" value="P:proteolysis"/>
    <property type="evidence" value="ECO:0007669"/>
    <property type="project" value="UniProtKB-KW"/>
</dbReference>
<keyword evidence="6 13" id="KW-0812">Transmembrane</keyword>
<dbReference type="PANTHER" id="PTHR35864:SF1">
    <property type="entry name" value="ZINC METALLOPROTEASE YWHC-RELATED"/>
    <property type="match status" value="1"/>
</dbReference>
<dbReference type="InterPro" id="IPR044537">
    <property type="entry name" value="Rip2-like"/>
</dbReference>
<gene>
    <name evidence="15" type="ORF">D7Z26_08265</name>
</gene>
<dbReference type="GO" id="GO:0008237">
    <property type="term" value="F:metallopeptidase activity"/>
    <property type="evidence" value="ECO:0007669"/>
    <property type="project" value="UniProtKB-KW"/>
</dbReference>
<feature type="transmembrane region" description="Helical" evidence="13">
    <location>
        <begin position="186"/>
        <end position="206"/>
    </location>
</feature>
<dbReference type="Proteomes" id="UP000282076">
    <property type="component" value="Unassembled WGS sequence"/>
</dbReference>
<dbReference type="EMBL" id="RBZM01000004">
    <property type="protein sequence ID" value="RKP55201.1"/>
    <property type="molecule type" value="Genomic_DNA"/>
</dbReference>
<comment type="subcellular location">
    <subcellularLocation>
        <location evidence="2">Cell membrane</location>
        <topology evidence="2">Multi-pass membrane protein</topology>
    </subcellularLocation>
</comment>
<dbReference type="AlphaFoldDB" id="A0A494Y3X0"/>
<evidence type="ECO:0000256" key="3">
    <source>
        <dbReference type="ARBA" id="ARBA00007931"/>
    </source>
</evidence>
<evidence type="ECO:0000313" key="15">
    <source>
        <dbReference type="EMBL" id="RKP55201.1"/>
    </source>
</evidence>
<evidence type="ECO:0000256" key="6">
    <source>
        <dbReference type="ARBA" id="ARBA00022692"/>
    </source>
</evidence>
<organism evidence="15 16">
    <name type="scientific">Cohnella endophytica</name>
    <dbReference type="NCBI Taxonomy" id="2419778"/>
    <lineage>
        <taxon>Bacteria</taxon>
        <taxon>Bacillati</taxon>
        <taxon>Bacillota</taxon>
        <taxon>Bacilli</taxon>
        <taxon>Bacillales</taxon>
        <taxon>Paenibacillaceae</taxon>
        <taxon>Cohnella</taxon>
    </lineage>
</organism>
<keyword evidence="4" id="KW-1003">Cell membrane</keyword>
<keyword evidence="11" id="KW-0482">Metalloprotease</keyword>
<dbReference type="CDD" id="cd06158">
    <property type="entry name" value="S2P-M50_like_1"/>
    <property type="match status" value="1"/>
</dbReference>
<comment type="similarity">
    <text evidence="3">Belongs to the peptidase M50B family.</text>
</comment>
<keyword evidence="5 15" id="KW-0645">Protease</keyword>
<keyword evidence="8" id="KW-0378">Hydrolase</keyword>
<name>A0A494Y3X0_9BACL</name>
<evidence type="ECO:0000256" key="4">
    <source>
        <dbReference type="ARBA" id="ARBA00022475"/>
    </source>
</evidence>
<keyword evidence="12 13" id="KW-0472">Membrane</keyword>
<keyword evidence="10 13" id="KW-1133">Transmembrane helix</keyword>
<sequence length="239" mass="27211">MGRVRCRQTEGGRRVNFFWFPIEYLPVIIVTMLVAFTVHEFAHAWTAWKFGDDTAYREGRVTLNPIAHLDWIGMLFLLIGGFGWAKPVPVRRSRFKNPRLMSILVSVAGPISNLLLAFLMLFVLDLLSALKVIHTISEQMIIFMQYWVTINLTLLLFNLIPIPPLDGYRVLEEFLPIRTRIKIQEMAQWTTFLFLLIIFIPPLRSVTIGPVLSLSTPIVHGMVRVLDVLFGAAGGSIFG</sequence>
<feature type="transmembrane region" description="Helical" evidence="13">
    <location>
        <begin position="144"/>
        <end position="165"/>
    </location>
</feature>
<feature type="transmembrane region" description="Helical" evidence="13">
    <location>
        <begin position="66"/>
        <end position="88"/>
    </location>
</feature>
<keyword evidence="7" id="KW-0479">Metal-binding</keyword>
<evidence type="ECO:0000256" key="9">
    <source>
        <dbReference type="ARBA" id="ARBA00022833"/>
    </source>
</evidence>
<keyword evidence="9" id="KW-0862">Zinc</keyword>
<dbReference type="Pfam" id="PF02163">
    <property type="entry name" value="Peptidase_M50"/>
    <property type="match status" value="1"/>
</dbReference>
<feature type="domain" description="Peptidase M50" evidence="14">
    <location>
        <begin position="135"/>
        <end position="197"/>
    </location>
</feature>